<keyword evidence="2" id="KW-1185">Reference proteome</keyword>
<sequence>TDGRIVAIKKSKEVDQCRLEEFINEIVILSQINHRNVVELFGCCLETEVPLLVYKFIPNGTLFQQLHHPNGEFPFTWEIRLRIAVEVANAVSYLHSAASVPVYHRDIKSTNILLDDEYKAKMSDFGTSRALAIDQTHLTTLVLGTIGYLDPEYLQSNQFTEKRDVYSFGVVLFELLTGQFATPAGDVQNLAAYFRQSMEENRLFEIVDAGVLKEGRKEEITAVGKLARRCLDLNGQTRPDMKTTAKDLEMIRASQGASSAIQEET</sequence>
<comment type="caution">
    <text evidence="1">The sequence shown here is derived from an EMBL/GenBank/DDBJ whole genome shotgun (WGS) entry which is preliminary data.</text>
</comment>
<organism evidence="1 2">
    <name type="scientific">Populus trichocarpa</name>
    <name type="common">Western balsam poplar</name>
    <name type="synonym">Populus balsamifera subsp. trichocarpa</name>
    <dbReference type="NCBI Taxonomy" id="3694"/>
    <lineage>
        <taxon>Eukaryota</taxon>
        <taxon>Viridiplantae</taxon>
        <taxon>Streptophyta</taxon>
        <taxon>Embryophyta</taxon>
        <taxon>Tracheophyta</taxon>
        <taxon>Spermatophyta</taxon>
        <taxon>Magnoliopsida</taxon>
        <taxon>eudicotyledons</taxon>
        <taxon>Gunneridae</taxon>
        <taxon>Pentapetalae</taxon>
        <taxon>rosids</taxon>
        <taxon>fabids</taxon>
        <taxon>Malpighiales</taxon>
        <taxon>Salicaceae</taxon>
        <taxon>Saliceae</taxon>
        <taxon>Populus</taxon>
    </lineage>
</organism>
<dbReference type="Proteomes" id="UP000006729">
    <property type="component" value="Chromosome 14"/>
</dbReference>
<protein>
    <submittedName>
        <fullName evidence="1">Uncharacterized protein</fullName>
    </submittedName>
</protein>
<reference evidence="1 2" key="1">
    <citation type="journal article" date="2006" name="Science">
        <title>The genome of black cottonwood, Populus trichocarpa (Torr. &amp; Gray).</title>
        <authorList>
            <person name="Tuskan G.A."/>
            <person name="Difazio S."/>
            <person name="Jansson S."/>
            <person name="Bohlmann J."/>
            <person name="Grigoriev I."/>
            <person name="Hellsten U."/>
            <person name="Putnam N."/>
            <person name="Ralph S."/>
            <person name="Rombauts S."/>
            <person name="Salamov A."/>
            <person name="Schein J."/>
            <person name="Sterck L."/>
            <person name="Aerts A."/>
            <person name="Bhalerao R.R."/>
            <person name="Bhalerao R.P."/>
            <person name="Blaudez D."/>
            <person name="Boerjan W."/>
            <person name="Brun A."/>
            <person name="Brunner A."/>
            <person name="Busov V."/>
            <person name="Campbell M."/>
            <person name="Carlson J."/>
            <person name="Chalot M."/>
            <person name="Chapman J."/>
            <person name="Chen G.L."/>
            <person name="Cooper D."/>
            <person name="Coutinho P.M."/>
            <person name="Couturier J."/>
            <person name="Covert S."/>
            <person name="Cronk Q."/>
            <person name="Cunningham R."/>
            <person name="Davis J."/>
            <person name="Degroeve S."/>
            <person name="Dejardin A."/>
            <person name="Depamphilis C."/>
            <person name="Detter J."/>
            <person name="Dirks B."/>
            <person name="Dubchak I."/>
            <person name="Duplessis S."/>
            <person name="Ehlting J."/>
            <person name="Ellis B."/>
            <person name="Gendler K."/>
            <person name="Goodstein D."/>
            <person name="Gribskov M."/>
            <person name="Grimwood J."/>
            <person name="Groover A."/>
            <person name="Gunter L."/>
            <person name="Hamberger B."/>
            <person name="Heinze B."/>
            <person name="Helariutta Y."/>
            <person name="Henrissat B."/>
            <person name="Holligan D."/>
            <person name="Holt R."/>
            <person name="Huang W."/>
            <person name="Islam-Faridi N."/>
            <person name="Jones S."/>
            <person name="Jones-Rhoades M."/>
            <person name="Jorgensen R."/>
            <person name="Joshi C."/>
            <person name="Kangasjarvi J."/>
            <person name="Karlsson J."/>
            <person name="Kelleher C."/>
            <person name="Kirkpatrick R."/>
            <person name="Kirst M."/>
            <person name="Kohler A."/>
            <person name="Kalluri U."/>
            <person name="Larimer F."/>
            <person name="Leebens-Mack J."/>
            <person name="Leple J.C."/>
            <person name="Locascio P."/>
            <person name="Lou Y."/>
            <person name="Lucas S."/>
            <person name="Martin F."/>
            <person name="Montanini B."/>
            <person name="Napoli C."/>
            <person name="Nelson D.R."/>
            <person name="Nelson C."/>
            <person name="Nieminen K."/>
            <person name="Nilsson O."/>
            <person name="Pereda V."/>
            <person name="Peter G."/>
            <person name="Philippe R."/>
            <person name="Pilate G."/>
            <person name="Poliakov A."/>
            <person name="Razumovskaya J."/>
            <person name="Richardson P."/>
            <person name="Rinaldi C."/>
            <person name="Ritland K."/>
            <person name="Rouze P."/>
            <person name="Ryaboy D."/>
            <person name="Schmutz J."/>
            <person name="Schrader J."/>
            <person name="Segerman B."/>
            <person name="Shin H."/>
            <person name="Siddiqui A."/>
            <person name="Sterky F."/>
            <person name="Terry A."/>
            <person name="Tsai C.J."/>
            <person name="Uberbacher E."/>
            <person name="Unneberg P."/>
            <person name="Vahala J."/>
            <person name="Wall K."/>
            <person name="Wessler S."/>
            <person name="Yang G."/>
            <person name="Yin T."/>
            <person name="Douglas C."/>
            <person name="Marra M."/>
            <person name="Sandberg G."/>
            <person name="Van de Peer Y."/>
            <person name="Rokhsar D."/>
        </authorList>
    </citation>
    <scope>NUCLEOTIDE SEQUENCE [LARGE SCALE GENOMIC DNA]</scope>
    <source>
        <strain evidence="2">cv. Nisqually</strain>
    </source>
</reference>
<proteinExistence type="predicted"/>
<dbReference type="EMBL" id="CM009303">
    <property type="protein sequence ID" value="KAI9382563.1"/>
    <property type="molecule type" value="Genomic_DNA"/>
</dbReference>
<evidence type="ECO:0000313" key="1">
    <source>
        <dbReference type="EMBL" id="KAI9382563.1"/>
    </source>
</evidence>
<name>A0ACC0RZU4_POPTR</name>
<accession>A0ACC0RZU4</accession>
<gene>
    <name evidence="1" type="ORF">POPTR_014G148400v4</name>
</gene>
<feature type="non-terminal residue" evidence="1">
    <location>
        <position position="1"/>
    </location>
</feature>
<evidence type="ECO:0000313" key="2">
    <source>
        <dbReference type="Proteomes" id="UP000006729"/>
    </source>
</evidence>